<dbReference type="Pfam" id="PF06527">
    <property type="entry name" value="TniQ"/>
    <property type="match status" value="1"/>
</dbReference>
<dbReference type="OrthoDB" id="9036115at2"/>
<dbReference type="RefSeq" id="WP_131277778.1">
    <property type="nucleotide sequence ID" value="NZ_CP031395.1"/>
</dbReference>
<gene>
    <name evidence="2" type="ORF">DW355_02505</name>
</gene>
<sequence length="337" mass="39147">MKGLTSSLWPIRYKPYPDELLTSWLVRLAWGHGLKVQTFCNLIFGGQRQVWNRDVDRLGPDWLVNELADRTGTLRQVAHATTLRAYEGVLYPKFRAAGTLPWIQTLMMYHRKREGFGLQFCPVCLAEDEKPYYRRSWRVSFNTMCIRHQVMLRDRCAQCGAPVIFHRMEMGQGKVSEVGSMGNCHACGCPLADSPREEIWSYDEDALDFHAALCRAIAEEETQSVDLDVMRVMHQLVRLMLTRHKTVTLRQHVCGELQVTDLVKVSGRIGLETMPLMERHHLVQLVSWLMVDLAGRLEVAWLARAIRYNHLGKDFNEPPAWYQELIEKFADWRSRFQ</sequence>
<reference evidence="2 3" key="1">
    <citation type="submission" date="2018-07" db="EMBL/GenBank/DDBJ databases">
        <title>Exploring interactions and the metabolic potential of the ultra-small soil bacteria Hylemonella gracilis.</title>
        <authorList>
            <person name="Tyc O."/>
            <person name="Kulkarni P."/>
            <person name="Gawehns F."/>
            <person name="Hundscheid M."/>
            <person name="Zweers H."/>
            <person name="Garbeva P."/>
        </authorList>
    </citation>
    <scope>NUCLEOTIDE SEQUENCE [LARGE SCALE GENOMIC DNA]</scope>
    <source>
        <strain evidence="2 3">NS1</strain>
    </source>
</reference>
<protein>
    <recommendedName>
        <fullName evidence="1">TniQ domain-containing protein</fullName>
    </recommendedName>
</protein>
<dbReference type="Proteomes" id="UP000292939">
    <property type="component" value="Chromosome"/>
</dbReference>
<accession>A0A4P6UG47</accession>
<dbReference type="EMBL" id="CP031395">
    <property type="protein sequence ID" value="QBK03793.1"/>
    <property type="molecule type" value="Genomic_DNA"/>
</dbReference>
<evidence type="ECO:0000259" key="1">
    <source>
        <dbReference type="Pfam" id="PF06527"/>
    </source>
</evidence>
<evidence type="ECO:0000313" key="2">
    <source>
        <dbReference type="EMBL" id="QBK03793.1"/>
    </source>
</evidence>
<feature type="domain" description="TniQ" evidence="1">
    <location>
        <begin position="10"/>
        <end position="152"/>
    </location>
</feature>
<dbReference type="KEGG" id="hgr:DW355_02505"/>
<organism evidence="2 3">
    <name type="scientific">Hylemonella gracilis</name>
    <dbReference type="NCBI Taxonomy" id="80880"/>
    <lineage>
        <taxon>Bacteria</taxon>
        <taxon>Pseudomonadati</taxon>
        <taxon>Pseudomonadota</taxon>
        <taxon>Betaproteobacteria</taxon>
        <taxon>Burkholderiales</taxon>
        <taxon>Comamonadaceae</taxon>
        <taxon>Hylemonella</taxon>
    </lineage>
</organism>
<proteinExistence type="predicted"/>
<dbReference type="InterPro" id="IPR009492">
    <property type="entry name" value="TniQ"/>
</dbReference>
<dbReference type="AlphaFoldDB" id="A0A4P6UG47"/>
<name>A0A4P6UG47_9BURK</name>
<evidence type="ECO:0000313" key="3">
    <source>
        <dbReference type="Proteomes" id="UP000292939"/>
    </source>
</evidence>